<evidence type="ECO:0008006" key="7">
    <source>
        <dbReference type="Google" id="ProtNLM"/>
    </source>
</evidence>
<feature type="compositionally biased region" description="Polar residues" evidence="1">
    <location>
        <begin position="216"/>
        <end position="227"/>
    </location>
</feature>
<feature type="signal peptide" evidence="2">
    <location>
        <begin position="1"/>
        <end position="21"/>
    </location>
</feature>
<evidence type="ECO:0000256" key="1">
    <source>
        <dbReference type="SAM" id="MobiDB-lite"/>
    </source>
</evidence>
<dbReference type="EMBL" id="CP036313">
    <property type="protein sequence ID" value="QBH12142.1"/>
    <property type="molecule type" value="Genomic_DNA"/>
</dbReference>
<dbReference type="OrthoDB" id="5454792at2"/>
<reference evidence="3 6" key="2">
    <citation type="submission" date="2019-02" db="EMBL/GenBank/DDBJ databases">
        <title>Complete genome sequence of Desulfobacter hydrogenophilus AcRS1.</title>
        <authorList>
            <person name="Marietou A."/>
            <person name="Lund M.B."/>
            <person name="Marshall I.P.G."/>
            <person name="Schreiber L."/>
            <person name="Jorgensen B."/>
        </authorList>
    </citation>
    <scope>NUCLEOTIDE SEQUENCE [LARGE SCALE GENOMIC DNA]</scope>
    <source>
        <strain evidence="3 6">AcRS1</strain>
    </source>
</reference>
<organism evidence="4 5">
    <name type="scientific">Desulfobacter hydrogenophilus</name>
    <dbReference type="NCBI Taxonomy" id="2291"/>
    <lineage>
        <taxon>Bacteria</taxon>
        <taxon>Pseudomonadati</taxon>
        <taxon>Thermodesulfobacteriota</taxon>
        <taxon>Desulfobacteria</taxon>
        <taxon>Desulfobacterales</taxon>
        <taxon>Desulfobacteraceae</taxon>
        <taxon>Desulfobacter</taxon>
    </lineage>
</organism>
<evidence type="ECO:0000313" key="5">
    <source>
        <dbReference type="Proteomes" id="UP000248798"/>
    </source>
</evidence>
<dbReference type="Proteomes" id="UP000248798">
    <property type="component" value="Unassembled WGS sequence"/>
</dbReference>
<keyword evidence="2" id="KW-0732">Signal</keyword>
<reference evidence="4 5" key="1">
    <citation type="submission" date="2018-06" db="EMBL/GenBank/DDBJ databases">
        <title>Complete Genome Sequence of Desulfobacter hydrogenophilus (DSM3380).</title>
        <authorList>
            <person name="Marietou A."/>
            <person name="Schreiber L."/>
            <person name="Marshall I."/>
            <person name="Jorgensen B."/>
        </authorList>
    </citation>
    <scope>NUCLEOTIDE SEQUENCE [LARGE SCALE GENOMIC DNA]</scope>
    <source>
        <strain evidence="4 5">DSM 3380</strain>
    </source>
</reference>
<evidence type="ECO:0000313" key="3">
    <source>
        <dbReference type="EMBL" id="QBH12142.1"/>
    </source>
</evidence>
<feature type="chain" id="PRO_5030062995" description="Curli production assembly/transport component CsgG" evidence="2">
    <location>
        <begin position="22"/>
        <end position="250"/>
    </location>
</feature>
<sequence>MKKLILIIAALLMTLSVPVSAFAFSFSEAEEDEAREEQAMQAKTQKEIDQLLSVHCQTQLKKKKIAVILGRDNARENSQILFMEVNKKLQRLGLRTCSQKEISAQIAQAEMDAFLSNNMDAAANAARRLSADFMLRGIIRSKTRVNPIVNVNEVSITMVFTLIDSSGRIISNVSAHDENYSGQNTLEAALAMVKEKSGLMVAQLYHDYCTQAPIRGNTSIQKKSQPKPTVKVAPKSQDAPKAKVQSIEDF</sequence>
<keyword evidence="6" id="KW-1185">Reference proteome</keyword>
<name>A0A328FH73_9BACT</name>
<evidence type="ECO:0000313" key="4">
    <source>
        <dbReference type="EMBL" id="RAM03536.1"/>
    </source>
</evidence>
<dbReference type="Proteomes" id="UP000293902">
    <property type="component" value="Chromosome"/>
</dbReference>
<dbReference type="RefSeq" id="WP_111953650.1">
    <property type="nucleotide sequence ID" value="NZ_CP036313.1"/>
</dbReference>
<gene>
    <name evidence="4" type="ORF">DO021_03245</name>
    <name evidence="3" type="ORF">EYB58_03885</name>
</gene>
<dbReference type="AlphaFoldDB" id="A0A328FH73"/>
<evidence type="ECO:0000256" key="2">
    <source>
        <dbReference type="SAM" id="SignalP"/>
    </source>
</evidence>
<dbReference type="EMBL" id="QLNI01000004">
    <property type="protein sequence ID" value="RAM03536.1"/>
    <property type="molecule type" value="Genomic_DNA"/>
</dbReference>
<accession>A0A328FH73</accession>
<evidence type="ECO:0000313" key="6">
    <source>
        <dbReference type="Proteomes" id="UP000293902"/>
    </source>
</evidence>
<feature type="region of interest" description="Disordered" evidence="1">
    <location>
        <begin position="216"/>
        <end position="250"/>
    </location>
</feature>
<proteinExistence type="predicted"/>
<protein>
    <recommendedName>
        <fullName evidence="7">Curli production assembly/transport component CsgG</fullName>
    </recommendedName>
</protein>